<proteinExistence type="predicted"/>
<gene>
    <name evidence="1" type="primary">SAH1_1</name>
    <name evidence="1" type="ORF">LTR16_004347</name>
</gene>
<protein>
    <submittedName>
        <fullName evidence="1">S-adenosyl-L-homocysteine hydrolase</fullName>
        <ecNumber evidence="1">3.13.2.1</ecNumber>
    </submittedName>
</protein>
<evidence type="ECO:0000313" key="2">
    <source>
        <dbReference type="Proteomes" id="UP001357485"/>
    </source>
</evidence>
<keyword evidence="1" id="KW-0378">Hydrolase</keyword>
<dbReference type="Gene3D" id="3.40.50.1480">
    <property type="entry name" value="Adenosylhomocysteinase-like"/>
    <property type="match status" value="1"/>
</dbReference>
<accession>A0ABR0M650</accession>
<reference evidence="1 2" key="1">
    <citation type="submission" date="2023-08" db="EMBL/GenBank/DDBJ databases">
        <title>Black Yeasts Isolated from many extreme environments.</title>
        <authorList>
            <person name="Coleine C."/>
            <person name="Stajich J.E."/>
            <person name="Selbmann L."/>
        </authorList>
    </citation>
    <scope>NUCLEOTIDE SEQUENCE [LARGE SCALE GENOMIC DNA]</scope>
    <source>
        <strain evidence="1 2">CCFEE 536</strain>
    </source>
</reference>
<dbReference type="SUPFAM" id="SSF52283">
    <property type="entry name" value="Formate/glycerate dehydrogenase catalytic domain-like"/>
    <property type="match status" value="1"/>
</dbReference>
<evidence type="ECO:0000313" key="1">
    <source>
        <dbReference type="EMBL" id="KAK5286019.1"/>
    </source>
</evidence>
<dbReference type="GO" id="GO:0004013">
    <property type="term" value="F:adenosylhomocysteinase activity"/>
    <property type="evidence" value="ECO:0007669"/>
    <property type="project" value="UniProtKB-EC"/>
</dbReference>
<dbReference type="EC" id="3.13.2.1" evidence="1"/>
<comment type="caution">
    <text evidence="1">The sequence shown here is derived from an EMBL/GenBank/DDBJ whole genome shotgun (WGS) entry which is preliminary data.</text>
</comment>
<dbReference type="InterPro" id="IPR000043">
    <property type="entry name" value="Adenosylhomocysteinase-like"/>
</dbReference>
<name>A0ABR0M650_9PEZI</name>
<dbReference type="Pfam" id="PF05221">
    <property type="entry name" value="AdoHcyase"/>
    <property type="match status" value="1"/>
</dbReference>
<sequence>YIEFGKTGKLDVGVYVLPKILDEQVALLHLDHVNAKLSKLSEQQAEYMGLPIEGPFKSDMYRY</sequence>
<dbReference type="Proteomes" id="UP001357485">
    <property type="component" value="Unassembled WGS sequence"/>
</dbReference>
<keyword evidence="2" id="KW-1185">Reference proteome</keyword>
<organism evidence="1 2">
    <name type="scientific">Cryomyces antarcticus</name>
    <dbReference type="NCBI Taxonomy" id="329879"/>
    <lineage>
        <taxon>Eukaryota</taxon>
        <taxon>Fungi</taxon>
        <taxon>Dikarya</taxon>
        <taxon>Ascomycota</taxon>
        <taxon>Pezizomycotina</taxon>
        <taxon>Dothideomycetes</taxon>
        <taxon>Dothideomycetes incertae sedis</taxon>
        <taxon>Cryomyces</taxon>
    </lineage>
</organism>
<dbReference type="PANTHER" id="PTHR23420:SF0">
    <property type="entry name" value="ADENOSYLHOMOCYSTEINASE"/>
    <property type="match status" value="1"/>
</dbReference>
<dbReference type="PANTHER" id="PTHR23420">
    <property type="entry name" value="ADENOSYLHOMOCYSTEINASE"/>
    <property type="match status" value="1"/>
</dbReference>
<feature type="non-terminal residue" evidence="1">
    <location>
        <position position="1"/>
    </location>
</feature>
<dbReference type="InterPro" id="IPR042172">
    <property type="entry name" value="Adenosylhomocyst_ase-like_sf"/>
</dbReference>
<dbReference type="EMBL" id="JAVRRA010000566">
    <property type="protein sequence ID" value="KAK5286019.1"/>
    <property type="molecule type" value="Genomic_DNA"/>
</dbReference>